<gene>
    <name evidence="1" type="ORF">GCM10009425_38420</name>
</gene>
<reference evidence="2" key="1">
    <citation type="journal article" date="2019" name="Int. J. Syst. Evol. Microbiol.">
        <title>The Global Catalogue of Microorganisms (GCM) 10K type strain sequencing project: providing services to taxonomists for standard genome sequencing and annotation.</title>
        <authorList>
            <consortium name="The Broad Institute Genomics Platform"/>
            <consortium name="The Broad Institute Genome Sequencing Center for Infectious Disease"/>
            <person name="Wu L."/>
            <person name="Ma J."/>
        </authorList>
    </citation>
    <scope>NUCLEOTIDE SEQUENCE [LARGE SCALE GENOMIC DNA]</scope>
    <source>
        <strain evidence="2">JCM 13501</strain>
    </source>
</reference>
<name>A0ABQ2H0U9_9PSED</name>
<accession>A0ABQ2H0U9</accession>
<comment type="caution">
    <text evidence="1">The sequence shown here is derived from an EMBL/GenBank/DDBJ whole genome shotgun (WGS) entry which is preliminary data.</text>
</comment>
<protein>
    <submittedName>
        <fullName evidence="1">Uncharacterized protein</fullName>
    </submittedName>
</protein>
<keyword evidence="2" id="KW-1185">Reference proteome</keyword>
<dbReference type="EMBL" id="BMNW01000009">
    <property type="protein sequence ID" value="GGM23861.1"/>
    <property type="molecule type" value="Genomic_DNA"/>
</dbReference>
<evidence type="ECO:0000313" key="2">
    <source>
        <dbReference type="Proteomes" id="UP000616499"/>
    </source>
</evidence>
<evidence type="ECO:0000313" key="1">
    <source>
        <dbReference type="EMBL" id="GGM23861.1"/>
    </source>
</evidence>
<sequence>MLPYLKVDHPAINYFIARSVLKLPYDEPIFSWMRKDGVIDGPDYLVADDFKSVIPVIPADTRIKFRSDKQNRSTAQRMTDVSWWPIERDHVWASKSPANLKFKSAQDPRSLIIFLVPYLLDGIKDRSFEVYMNDVKLPDIYADRMDWSNPVEYKVDIPAEAIRDDKQVHI</sequence>
<proteinExistence type="predicted"/>
<dbReference type="Proteomes" id="UP000616499">
    <property type="component" value="Unassembled WGS sequence"/>
</dbReference>
<organism evidence="1 2">
    <name type="scientific">Pseudomonas asuensis</name>
    <dbReference type="NCBI Taxonomy" id="1825787"/>
    <lineage>
        <taxon>Bacteria</taxon>
        <taxon>Pseudomonadati</taxon>
        <taxon>Pseudomonadota</taxon>
        <taxon>Gammaproteobacteria</taxon>
        <taxon>Pseudomonadales</taxon>
        <taxon>Pseudomonadaceae</taxon>
        <taxon>Pseudomonas</taxon>
    </lineage>
</organism>